<dbReference type="Proteomes" id="UP000008694">
    <property type="component" value="Unassembled WGS sequence"/>
</dbReference>
<gene>
    <name evidence="2" type="ORF">ARALYDRAFT_494421</name>
</gene>
<dbReference type="STRING" id="81972.D7MTD4"/>
<dbReference type="InterPro" id="IPR007608">
    <property type="entry name" value="Senescence_reg_S40"/>
</dbReference>
<protein>
    <submittedName>
        <fullName evidence="2">Uncharacterized protein</fullName>
    </submittedName>
</protein>
<dbReference type="AlphaFoldDB" id="D7MTD4"/>
<comment type="similarity">
    <text evidence="1">Belongs to the senescence regulator S40 family.</text>
</comment>
<keyword evidence="3" id="KW-1185">Reference proteome</keyword>
<dbReference type="HOGENOM" id="CLU_088831_2_0_1"/>
<dbReference type="GO" id="GO:0009646">
    <property type="term" value="P:response to absence of light"/>
    <property type="evidence" value="ECO:0007669"/>
    <property type="project" value="EnsemblPlants"/>
</dbReference>
<dbReference type="OrthoDB" id="672058at2759"/>
<dbReference type="Gramene" id="fgenesh2_kg.8__237__AT5G45630.1">
    <property type="protein sequence ID" value="fgenesh2_kg.8__237__AT5G45630.1"/>
    <property type="gene ID" value="fgenesh2_kg.8__237__AT5G45630.1"/>
</dbReference>
<sequence length="111" mass="13156">MSEEFQESDIIFSDQSKIQKTKLFNTRNDEKKGTRRQVTAEKTSPVRIPTNNFRYFKWDTTEEEEEDKTPPHVIIERRMKEQIAFSVCTLKGRDLSRHRNSVLKMTGFLEA</sequence>
<dbReference type="Pfam" id="PF04520">
    <property type="entry name" value="Senescence_reg"/>
    <property type="match status" value="1"/>
</dbReference>
<name>D7MTD4_ARALL</name>
<dbReference type="KEGG" id="aly:9299541"/>
<organism evidence="3">
    <name type="scientific">Arabidopsis lyrata subsp. lyrata</name>
    <name type="common">Lyre-leaved rock-cress</name>
    <dbReference type="NCBI Taxonomy" id="81972"/>
    <lineage>
        <taxon>Eukaryota</taxon>
        <taxon>Viridiplantae</taxon>
        <taxon>Streptophyta</taxon>
        <taxon>Embryophyta</taxon>
        <taxon>Tracheophyta</taxon>
        <taxon>Spermatophyta</taxon>
        <taxon>Magnoliopsida</taxon>
        <taxon>eudicotyledons</taxon>
        <taxon>Gunneridae</taxon>
        <taxon>Pentapetalae</taxon>
        <taxon>rosids</taxon>
        <taxon>malvids</taxon>
        <taxon>Brassicales</taxon>
        <taxon>Brassicaceae</taxon>
        <taxon>Camelineae</taxon>
        <taxon>Arabidopsis</taxon>
    </lineage>
</organism>
<dbReference type="PANTHER" id="PTHR33083:SF89">
    <property type="entry name" value="PROTEIN S40-2"/>
    <property type="match status" value="1"/>
</dbReference>
<dbReference type="GO" id="GO:0009751">
    <property type="term" value="P:response to salicylic acid"/>
    <property type="evidence" value="ECO:0007669"/>
    <property type="project" value="EnsemblPlants"/>
</dbReference>
<dbReference type="GO" id="GO:0005634">
    <property type="term" value="C:nucleus"/>
    <property type="evidence" value="ECO:0007669"/>
    <property type="project" value="EnsemblPlants"/>
</dbReference>
<accession>D7MTD4</accession>
<dbReference type="GO" id="GO:0010150">
    <property type="term" value="P:leaf senescence"/>
    <property type="evidence" value="ECO:0007669"/>
    <property type="project" value="EnsemblPlants"/>
</dbReference>
<dbReference type="GO" id="GO:0009737">
    <property type="term" value="P:response to abscisic acid"/>
    <property type="evidence" value="ECO:0007669"/>
    <property type="project" value="EnsemblPlants"/>
</dbReference>
<proteinExistence type="inferred from homology"/>
<evidence type="ECO:0000313" key="2">
    <source>
        <dbReference type="EMBL" id="EFH39724.1"/>
    </source>
</evidence>
<evidence type="ECO:0000313" key="3">
    <source>
        <dbReference type="Proteomes" id="UP000008694"/>
    </source>
</evidence>
<dbReference type="GO" id="GO:0005737">
    <property type="term" value="C:cytoplasm"/>
    <property type="evidence" value="ECO:0007669"/>
    <property type="project" value="EnsemblPlants"/>
</dbReference>
<dbReference type="EMBL" id="GL348720">
    <property type="protein sequence ID" value="EFH39724.1"/>
    <property type="molecule type" value="Genomic_DNA"/>
</dbReference>
<dbReference type="PANTHER" id="PTHR33083">
    <property type="entry name" value="EXPRESSED PROTEIN"/>
    <property type="match status" value="1"/>
</dbReference>
<evidence type="ECO:0000256" key="1">
    <source>
        <dbReference type="ARBA" id="ARBA00034773"/>
    </source>
</evidence>
<reference evidence="3" key="1">
    <citation type="journal article" date="2011" name="Nat. Genet.">
        <title>The Arabidopsis lyrata genome sequence and the basis of rapid genome size change.</title>
        <authorList>
            <person name="Hu T.T."/>
            <person name="Pattyn P."/>
            <person name="Bakker E.G."/>
            <person name="Cao J."/>
            <person name="Cheng J.-F."/>
            <person name="Clark R.M."/>
            <person name="Fahlgren N."/>
            <person name="Fawcett J.A."/>
            <person name="Grimwood J."/>
            <person name="Gundlach H."/>
            <person name="Haberer G."/>
            <person name="Hollister J.D."/>
            <person name="Ossowski S."/>
            <person name="Ottilar R.P."/>
            <person name="Salamov A.A."/>
            <person name="Schneeberger K."/>
            <person name="Spannagl M."/>
            <person name="Wang X."/>
            <person name="Yang L."/>
            <person name="Nasrallah M.E."/>
            <person name="Bergelson J."/>
            <person name="Carrington J.C."/>
            <person name="Gaut B.S."/>
            <person name="Schmutz J."/>
            <person name="Mayer K.F.X."/>
            <person name="Van de Peer Y."/>
            <person name="Grigoriev I.V."/>
            <person name="Nordborg M."/>
            <person name="Weigel D."/>
            <person name="Guo Y.-L."/>
        </authorList>
    </citation>
    <scope>NUCLEOTIDE SEQUENCE [LARGE SCALE GENOMIC DNA]</scope>
    <source>
        <strain evidence="3">cv. MN47</strain>
    </source>
</reference>
<dbReference type="GO" id="GO:0009617">
    <property type="term" value="P:response to bacterium"/>
    <property type="evidence" value="ECO:0007669"/>
    <property type="project" value="EnsemblPlants"/>
</dbReference>